<comment type="subcellular location">
    <subcellularLocation>
        <location evidence="1">Membrane</location>
        <topology evidence="1">Multi-pass membrane protein</topology>
    </subcellularLocation>
</comment>
<evidence type="ECO:0000256" key="2">
    <source>
        <dbReference type="ARBA" id="ARBA00022448"/>
    </source>
</evidence>
<feature type="signal peptide" evidence="11">
    <location>
        <begin position="1"/>
        <end position="26"/>
    </location>
</feature>
<evidence type="ECO:0000256" key="11">
    <source>
        <dbReference type="SAM" id="SignalP"/>
    </source>
</evidence>
<dbReference type="GO" id="GO:0015385">
    <property type="term" value="F:sodium:proton antiporter activity"/>
    <property type="evidence" value="ECO:0007669"/>
    <property type="project" value="InterPro"/>
</dbReference>
<dbReference type="GO" id="GO:0098719">
    <property type="term" value="P:sodium ion import across plasma membrane"/>
    <property type="evidence" value="ECO:0007669"/>
    <property type="project" value="TreeGrafter"/>
</dbReference>
<evidence type="ECO:0000256" key="1">
    <source>
        <dbReference type="ARBA" id="ARBA00004141"/>
    </source>
</evidence>
<evidence type="ECO:0000313" key="14">
    <source>
        <dbReference type="Proteomes" id="UP001344447"/>
    </source>
</evidence>
<evidence type="ECO:0000313" key="13">
    <source>
        <dbReference type="EMBL" id="KAK5584507.1"/>
    </source>
</evidence>
<keyword evidence="11" id="KW-0732">Signal</keyword>
<feature type="transmembrane region" description="Helical" evidence="10">
    <location>
        <begin position="371"/>
        <end position="390"/>
    </location>
</feature>
<name>A0AAN7U987_9MYCE</name>
<dbReference type="PRINTS" id="PR01084">
    <property type="entry name" value="NAHEXCHNGR"/>
</dbReference>
<dbReference type="InterPro" id="IPR006153">
    <property type="entry name" value="Cation/H_exchanger_TM"/>
</dbReference>
<feature type="transmembrane region" description="Helical" evidence="10">
    <location>
        <begin position="97"/>
        <end position="117"/>
    </location>
</feature>
<dbReference type="GO" id="GO:0015386">
    <property type="term" value="F:potassium:proton antiporter activity"/>
    <property type="evidence" value="ECO:0007669"/>
    <property type="project" value="TreeGrafter"/>
</dbReference>
<feature type="compositionally biased region" description="Polar residues" evidence="9">
    <location>
        <begin position="632"/>
        <end position="641"/>
    </location>
</feature>
<dbReference type="Proteomes" id="UP001344447">
    <property type="component" value="Unassembled WGS sequence"/>
</dbReference>
<dbReference type="Gene3D" id="6.10.140.1330">
    <property type="match status" value="1"/>
</dbReference>
<comment type="caution">
    <text evidence="13">The sequence shown here is derived from an EMBL/GenBank/DDBJ whole genome shotgun (WGS) entry which is preliminary data.</text>
</comment>
<dbReference type="GO" id="GO:0005886">
    <property type="term" value="C:plasma membrane"/>
    <property type="evidence" value="ECO:0007669"/>
    <property type="project" value="TreeGrafter"/>
</dbReference>
<dbReference type="EMBL" id="JAVFKY010000001">
    <property type="protein sequence ID" value="KAK5584507.1"/>
    <property type="molecule type" value="Genomic_DNA"/>
</dbReference>
<keyword evidence="4 10" id="KW-1133">Transmembrane helix</keyword>
<feature type="region of interest" description="Disordered" evidence="9">
    <location>
        <begin position="572"/>
        <end position="667"/>
    </location>
</feature>
<protein>
    <recommendedName>
        <fullName evidence="12">Cation/H+ exchanger transmembrane domain-containing protein</fullName>
    </recommendedName>
</protein>
<proteinExistence type="predicted"/>
<keyword evidence="2" id="KW-0813">Transport</keyword>
<dbReference type="InterPro" id="IPR018422">
    <property type="entry name" value="Cation/H_exchanger_CPA1"/>
</dbReference>
<evidence type="ECO:0000256" key="9">
    <source>
        <dbReference type="SAM" id="MobiDB-lite"/>
    </source>
</evidence>
<dbReference type="PANTHER" id="PTHR10110">
    <property type="entry name" value="SODIUM/HYDROGEN EXCHANGER"/>
    <property type="match status" value="1"/>
</dbReference>
<feature type="chain" id="PRO_5042818178" description="Cation/H+ exchanger transmembrane domain-containing protein" evidence="11">
    <location>
        <begin position="27"/>
        <end position="667"/>
    </location>
</feature>
<evidence type="ECO:0000256" key="8">
    <source>
        <dbReference type="ARBA" id="ARBA00023201"/>
    </source>
</evidence>
<feature type="transmembrane region" description="Helical" evidence="10">
    <location>
        <begin position="67"/>
        <end position="85"/>
    </location>
</feature>
<feature type="transmembrane region" description="Helical" evidence="10">
    <location>
        <begin position="487"/>
        <end position="507"/>
    </location>
</feature>
<feature type="transmembrane region" description="Helical" evidence="10">
    <location>
        <begin position="396"/>
        <end position="419"/>
    </location>
</feature>
<evidence type="ECO:0000256" key="10">
    <source>
        <dbReference type="SAM" id="Phobius"/>
    </source>
</evidence>
<gene>
    <name evidence="13" type="ORF">RB653_006119</name>
</gene>
<feature type="transmembrane region" description="Helical" evidence="10">
    <location>
        <begin position="256"/>
        <end position="281"/>
    </location>
</feature>
<keyword evidence="8" id="KW-0739">Sodium transport</keyword>
<evidence type="ECO:0000256" key="3">
    <source>
        <dbReference type="ARBA" id="ARBA00022692"/>
    </source>
</evidence>
<organism evidence="13 14">
    <name type="scientific">Dictyostelium firmibasis</name>
    <dbReference type="NCBI Taxonomy" id="79012"/>
    <lineage>
        <taxon>Eukaryota</taxon>
        <taxon>Amoebozoa</taxon>
        <taxon>Evosea</taxon>
        <taxon>Eumycetozoa</taxon>
        <taxon>Dictyostelia</taxon>
        <taxon>Dictyosteliales</taxon>
        <taxon>Dictyosteliaceae</taxon>
        <taxon>Dictyostelium</taxon>
    </lineage>
</organism>
<dbReference type="PANTHER" id="PTHR10110:SF187">
    <property type="entry name" value="SODIUM_HYDROGEN EXCHANGER"/>
    <property type="match status" value="1"/>
</dbReference>
<keyword evidence="7 10" id="KW-0472">Membrane</keyword>
<dbReference type="InterPro" id="IPR004709">
    <property type="entry name" value="NaH_exchanger"/>
</dbReference>
<feature type="transmembrane region" description="Helical" evidence="10">
    <location>
        <begin position="157"/>
        <end position="184"/>
    </location>
</feature>
<evidence type="ECO:0000256" key="5">
    <source>
        <dbReference type="ARBA" id="ARBA00023053"/>
    </source>
</evidence>
<feature type="compositionally biased region" description="Low complexity" evidence="9">
    <location>
        <begin position="653"/>
        <end position="667"/>
    </location>
</feature>
<feature type="compositionally biased region" description="Low complexity" evidence="9">
    <location>
        <begin position="575"/>
        <end position="585"/>
    </location>
</feature>
<keyword evidence="14" id="KW-1185">Reference proteome</keyword>
<evidence type="ECO:0000256" key="7">
    <source>
        <dbReference type="ARBA" id="ARBA00023136"/>
    </source>
</evidence>
<feature type="transmembrane region" description="Helical" evidence="10">
    <location>
        <begin position="129"/>
        <end position="145"/>
    </location>
</feature>
<feature type="transmembrane region" description="Helical" evidence="10">
    <location>
        <begin position="302"/>
        <end position="325"/>
    </location>
</feature>
<keyword evidence="6" id="KW-0406">Ion transport</keyword>
<accession>A0AAN7U987</accession>
<keyword evidence="5" id="KW-0915">Sodium</keyword>
<evidence type="ECO:0000259" key="12">
    <source>
        <dbReference type="Pfam" id="PF00999"/>
    </source>
</evidence>
<reference evidence="13 14" key="1">
    <citation type="submission" date="2023-11" db="EMBL/GenBank/DDBJ databases">
        <title>Dfirmibasis_genome.</title>
        <authorList>
            <person name="Edelbroek B."/>
            <person name="Kjellin J."/>
            <person name="Jerlstrom-Hultqvist J."/>
            <person name="Soderbom F."/>
        </authorList>
    </citation>
    <scope>NUCLEOTIDE SEQUENCE [LARGE SCALE GENOMIC DNA]</scope>
    <source>
        <strain evidence="13 14">TNS-C-14</strain>
    </source>
</reference>
<dbReference type="Pfam" id="PF00999">
    <property type="entry name" value="Na_H_Exchanger"/>
    <property type="match status" value="1"/>
</dbReference>
<dbReference type="GO" id="GO:0051453">
    <property type="term" value="P:regulation of intracellular pH"/>
    <property type="evidence" value="ECO:0007669"/>
    <property type="project" value="TreeGrafter"/>
</dbReference>
<dbReference type="AlphaFoldDB" id="A0AAN7U987"/>
<evidence type="ECO:0000256" key="6">
    <source>
        <dbReference type="ARBA" id="ARBA00023065"/>
    </source>
</evidence>
<feature type="domain" description="Cation/H+ exchanger transmembrane" evidence="12">
    <location>
        <begin position="78"/>
        <end position="508"/>
    </location>
</feature>
<keyword evidence="3 10" id="KW-0812">Transmembrane</keyword>
<evidence type="ECO:0000256" key="4">
    <source>
        <dbReference type="ARBA" id="ARBA00022989"/>
    </source>
</evidence>
<sequence>MKKKTVFFSLIIILAILFNQILEIKGKNSNINNETNNLTSGNGIVSEEKVETECKDNIGCGRNASRLILSFLLLVLLSILVIFGVTKLSIHYIPESLVVVIYGVLIGIIIKYLNVSTFNHLASYNPNDFFLFILPFIIFETGLTLNKKEFFKNIKAILVLATIGTLIAFLLSGFGLYLLGIWGVSPKLSLFESLLVSSISSATDPVATLGIFKVLDVDPTLFLIVLGESILNDAVSVILYDSVLQYNSVSELWKPVLIFFGISIGSVIVGILISMILTLILKYTTTKLTTSSTTAEPSSMIAVSDLIIFRLLEIILIVILSYSSYIIADSIYLSGILSSFFCGITSSHFMYKSLSMETKHSLSQLFRMISFVGETIVFIYIGLVLPNFNFQFNIQLLVWTFLLLLVSRAISIFPTFLIINKLNNNNSNNNNNNNDRNNNNNGNKVSLGIQVVVWVSGLRGAISFSLMEESEIEENVSPESSKLLRTDILMIVYTTLFIFGSLTYPLLKLLKIRTNVTTSEDQDIEDSDNVGDNNKLLNSLKHRSGPFIKLVKYYIYLDNFLLNFFSNKRANSPRIKSSISSNSNESDSDDKNIDSSSGIGSGSGGKAGDIQMKILHNRHYSFNKDDEDYDDNQTQNESNSGRELLFSMDSENETTSTNNTNNNSGSS</sequence>